<feature type="region of interest" description="Disordered" evidence="1">
    <location>
        <begin position="1"/>
        <end position="21"/>
    </location>
</feature>
<accession>A0A168YCI0</accession>
<keyword evidence="4" id="KW-1185">Reference proteome</keyword>
<protein>
    <submittedName>
        <fullName evidence="3">FkbM family methyltransferase</fullName>
    </submittedName>
</protein>
<dbReference type="AlphaFoldDB" id="A0A168YCI0"/>
<evidence type="ECO:0000313" key="3">
    <source>
        <dbReference type="EMBL" id="ANC92971.1"/>
    </source>
</evidence>
<keyword evidence="3" id="KW-0489">Methyltransferase</keyword>
<dbReference type="NCBIfam" id="TIGR01444">
    <property type="entry name" value="fkbM_fam"/>
    <property type="match status" value="1"/>
</dbReference>
<dbReference type="STRING" id="1226968.A6A40_14470"/>
<sequence>MTDPLSTTPQSAAPPAADLLGETGTNRLVHTRHGFMLFNRHDTVVGRSLAYYGEYFESEVRLFRQLVRPGDVVIDAGANIGAHTLALARAAGPSGRVLAFEPVRLNHQLLCANMALNSLTQVECVQAALGETDGMLALDDVAMVAEGNFGGIALDAIPGEMAVPQRRLDDVRIPDRLRLIKIDVEGMESSVLLGAFGVIRRLRPALYVENDRVEKSPELIRLLQELGYSCYWYVTPFHNPDNFFGQSEPLYETGFVDDGTRLHGRGLGINLLCVPSETGGRIAGLPPVLGPEEHPLLRDCNPRFTGGR</sequence>
<dbReference type="PANTHER" id="PTHR34203">
    <property type="entry name" value="METHYLTRANSFERASE, FKBM FAMILY PROTEIN"/>
    <property type="match status" value="1"/>
</dbReference>
<reference evidence="3 4" key="1">
    <citation type="journal article" date="2013" name="Int. J. Syst. Evol. Microbiol.">
        <title>Azospirillum humicireducens sp. nov., a nitrogen-fixing bacterium isolated from a microbial fuel cell.</title>
        <authorList>
            <person name="Zhou S."/>
            <person name="Han L."/>
            <person name="Wang Y."/>
            <person name="Yang G."/>
            <person name="Zhuang L."/>
            <person name="Hu P."/>
        </authorList>
    </citation>
    <scope>NUCLEOTIDE SEQUENCE [LARGE SCALE GENOMIC DNA]</scope>
    <source>
        <strain evidence="3 4">SgZ-5</strain>
    </source>
</reference>
<dbReference type="PANTHER" id="PTHR34203:SF15">
    <property type="entry name" value="SLL1173 PROTEIN"/>
    <property type="match status" value="1"/>
</dbReference>
<gene>
    <name evidence="3" type="ORF">A6A40_14470</name>
</gene>
<feature type="compositionally biased region" description="Low complexity" evidence="1">
    <location>
        <begin position="1"/>
        <end position="17"/>
    </location>
</feature>
<name>A0A168YCI0_9PROT</name>
<feature type="domain" description="Methyltransferase FkbM" evidence="2">
    <location>
        <begin position="75"/>
        <end position="229"/>
    </location>
</feature>
<dbReference type="EMBL" id="CP015285">
    <property type="protein sequence ID" value="ANC92971.1"/>
    <property type="molecule type" value="Genomic_DNA"/>
</dbReference>
<dbReference type="Proteomes" id="UP000077405">
    <property type="component" value="Chromosome"/>
</dbReference>
<organism evidence="3 4">
    <name type="scientific">Azospirillum humicireducens</name>
    <dbReference type="NCBI Taxonomy" id="1226968"/>
    <lineage>
        <taxon>Bacteria</taxon>
        <taxon>Pseudomonadati</taxon>
        <taxon>Pseudomonadota</taxon>
        <taxon>Alphaproteobacteria</taxon>
        <taxon>Rhodospirillales</taxon>
        <taxon>Azospirillaceae</taxon>
        <taxon>Azospirillum</taxon>
    </lineage>
</organism>
<proteinExistence type="predicted"/>
<dbReference type="KEGG" id="ahu:A6A40_14470"/>
<keyword evidence="3" id="KW-0808">Transferase</keyword>
<dbReference type="InterPro" id="IPR052514">
    <property type="entry name" value="SAM-dependent_MTase"/>
</dbReference>
<dbReference type="InterPro" id="IPR029063">
    <property type="entry name" value="SAM-dependent_MTases_sf"/>
</dbReference>
<evidence type="ECO:0000313" key="4">
    <source>
        <dbReference type="Proteomes" id="UP000077405"/>
    </source>
</evidence>
<evidence type="ECO:0000259" key="2">
    <source>
        <dbReference type="Pfam" id="PF05050"/>
    </source>
</evidence>
<dbReference type="OrthoDB" id="5679686at2"/>
<dbReference type="Gene3D" id="3.40.50.150">
    <property type="entry name" value="Vaccinia Virus protein VP39"/>
    <property type="match status" value="1"/>
</dbReference>
<dbReference type="Pfam" id="PF05050">
    <property type="entry name" value="Methyltransf_21"/>
    <property type="match status" value="1"/>
</dbReference>
<dbReference type="GO" id="GO:0008168">
    <property type="term" value="F:methyltransferase activity"/>
    <property type="evidence" value="ECO:0007669"/>
    <property type="project" value="UniProtKB-KW"/>
</dbReference>
<dbReference type="RefSeq" id="WP_063636011.1">
    <property type="nucleotide sequence ID" value="NZ_CP015285.1"/>
</dbReference>
<evidence type="ECO:0000256" key="1">
    <source>
        <dbReference type="SAM" id="MobiDB-lite"/>
    </source>
</evidence>
<dbReference type="GO" id="GO:0032259">
    <property type="term" value="P:methylation"/>
    <property type="evidence" value="ECO:0007669"/>
    <property type="project" value="UniProtKB-KW"/>
</dbReference>
<dbReference type="SUPFAM" id="SSF53335">
    <property type="entry name" value="S-adenosyl-L-methionine-dependent methyltransferases"/>
    <property type="match status" value="1"/>
</dbReference>
<dbReference type="InterPro" id="IPR006342">
    <property type="entry name" value="FkbM_mtfrase"/>
</dbReference>